<sequence length="269" mass="28598">MTTGEVDLESQKQIETYEPRDTLNTGSTWKNHLIAVLGEFFGTFVFLSTAFIIAQIANHDPTISDVPTESNPGQLIMISIGFGFGVYLGIVLTFRVSGGNLNPAVTLCLALVGAVPPIRAGLMMISQMLAGMCAAGVVSALTPGPILFANAMGGGASKSQGVFLEAFGVFILTSTVLWMAVEKHRATFTAPWAIGMSLFLGHLCTIYYTGAGLNPARSFGPAVAIRSFPTYHWIYWVGPIIGAAVSAGIYKLFKYLNYETANPGQDADA</sequence>
<dbReference type="Proteomes" id="UP001152531">
    <property type="component" value="Unassembled WGS sequence"/>
</dbReference>
<comment type="caution">
    <text evidence="1">The sequence shown here is derived from an EMBL/GenBank/DDBJ whole genome shotgun (WGS) entry which is preliminary data.</text>
</comment>
<keyword evidence="2" id="KW-1185">Reference proteome</keyword>
<protein>
    <submittedName>
        <fullName evidence="1">Aquaporin-1</fullName>
    </submittedName>
</protein>
<reference evidence="1" key="1">
    <citation type="submission" date="2022-06" db="EMBL/GenBank/DDBJ databases">
        <authorList>
            <person name="Legras J.-L."/>
            <person name="Devillers H."/>
            <person name="Grondin C."/>
        </authorList>
    </citation>
    <scope>NUCLEOTIDE SEQUENCE</scope>
    <source>
        <strain evidence="1">CLIB 1444</strain>
    </source>
</reference>
<proteinExistence type="predicted"/>
<dbReference type="EMBL" id="CALSDN010000001">
    <property type="protein sequence ID" value="CAH6718502.1"/>
    <property type="molecule type" value="Genomic_DNA"/>
</dbReference>
<evidence type="ECO:0000313" key="1">
    <source>
        <dbReference type="EMBL" id="CAH6718502.1"/>
    </source>
</evidence>
<name>A0ACA9Y0N3_9ASCO</name>
<organism evidence="1 2">
    <name type="scientific">[Candida] jaroonii</name>
    <dbReference type="NCBI Taxonomy" id="467808"/>
    <lineage>
        <taxon>Eukaryota</taxon>
        <taxon>Fungi</taxon>
        <taxon>Dikarya</taxon>
        <taxon>Ascomycota</taxon>
        <taxon>Saccharomycotina</taxon>
        <taxon>Pichiomycetes</taxon>
        <taxon>Debaryomycetaceae</taxon>
        <taxon>Yamadazyma</taxon>
    </lineage>
</organism>
<evidence type="ECO:0000313" key="2">
    <source>
        <dbReference type="Proteomes" id="UP001152531"/>
    </source>
</evidence>
<accession>A0ACA9Y0N3</accession>
<gene>
    <name evidence="1" type="ORF">CLIB1444_01S08174</name>
</gene>